<evidence type="ECO:0000313" key="7">
    <source>
        <dbReference type="EMBL" id="VDD81430.1"/>
    </source>
</evidence>
<keyword evidence="3 6" id="KW-0812">Transmembrane</keyword>
<keyword evidence="5 6" id="KW-0472">Membrane</keyword>
<evidence type="ECO:0000256" key="1">
    <source>
        <dbReference type="ARBA" id="ARBA00004141"/>
    </source>
</evidence>
<dbReference type="PANTHER" id="PTHR10231">
    <property type="entry name" value="NUCLEOTIDE-SUGAR TRANSMEMBRANE TRANSPORTER"/>
    <property type="match status" value="1"/>
</dbReference>
<feature type="transmembrane region" description="Helical" evidence="6">
    <location>
        <begin position="47"/>
        <end position="70"/>
    </location>
</feature>
<evidence type="ECO:0000313" key="8">
    <source>
        <dbReference type="Proteomes" id="UP000267029"/>
    </source>
</evidence>
<evidence type="ECO:0008006" key="9">
    <source>
        <dbReference type="Google" id="ProtNLM"/>
    </source>
</evidence>
<feature type="transmembrane region" description="Helical" evidence="6">
    <location>
        <begin position="186"/>
        <end position="208"/>
    </location>
</feature>
<reference evidence="7 8" key="1">
    <citation type="submission" date="2018-10" db="EMBL/GenBank/DDBJ databases">
        <authorList>
            <consortium name="Pathogen Informatics"/>
        </authorList>
    </citation>
    <scope>NUCLEOTIDE SEQUENCE [LARGE SCALE GENOMIC DNA]</scope>
</reference>
<keyword evidence="2" id="KW-0762">Sugar transport</keyword>
<dbReference type="GO" id="GO:0015165">
    <property type="term" value="F:pyrimidine nucleotide-sugar transmembrane transporter activity"/>
    <property type="evidence" value="ECO:0007669"/>
    <property type="project" value="InterPro"/>
</dbReference>
<comment type="subcellular location">
    <subcellularLocation>
        <location evidence="1">Membrane</location>
        <topology evidence="1">Multi-pass membrane protein</topology>
    </subcellularLocation>
</comment>
<dbReference type="AlphaFoldDB" id="A0A0R3UIY7"/>
<dbReference type="STRING" id="53468.A0A0R3UIY7"/>
<evidence type="ECO:0000256" key="3">
    <source>
        <dbReference type="ARBA" id="ARBA00022692"/>
    </source>
</evidence>
<dbReference type="EMBL" id="UXSR01005364">
    <property type="protein sequence ID" value="VDD81430.1"/>
    <property type="molecule type" value="Genomic_DNA"/>
</dbReference>
<dbReference type="GO" id="GO:0000139">
    <property type="term" value="C:Golgi membrane"/>
    <property type="evidence" value="ECO:0007669"/>
    <property type="project" value="InterPro"/>
</dbReference>
<name>A0A0R3UIY7_MESCO</name>
<dbReference type="InterPro" id="IPR007271">
    <property type="entry name" value="Nuc_sug_transpt"/>
</dbReference>
<feature type="transmembrane region" description="Helical" evidence="6">
    <location>
        <begin position="249"/>
        <end position="273"/>
    </location>
</feature>
<keyword evidence="4 6" id="KW-1133">Transmembrane helix</keyword>
<dbReference type="Pfam" id="PF04142">
    <property type="entry name" value="Nuc_sug_transp"/>
    <property type="match status" value="2"/>
</dbReference>
<accession>A0A0R3UIY7</accession>
<feature type="transmembrane region" description="Helical" evidence="6">
    <location>
        <begin position="280"/>
        <end position="301"/>
    </location>
</feature>
<proteinExistence type="predicted"/>
<evidence type="ECO:0000256" key="4">
    <source>
        <dbReference type="ARBA" id="ARBA00022989"/>
    </source>
</evidence>
<protein>
    <recommendedName>
        <fullName evidence="9">UDP-sugar transporter protein SLC35A4</fullName>
    </recommendedName>
</protein>
<dbReference type="Proteomes" id="UP000267029">
    <property type="component" value="Unassembled WGS sequence"/>
</dbReference>
<dbReference type="OrthoDB" id="419167at2759"/>
<keyword evidence="8" id="KW-1185">Reference proteome</keyword>
<evidence type="ECO:0000256" key="5">
    <source>
        <dbReference type="ARBA" id="ARBA00023136"/>
    </source>
</evidence>
<gene>
    <name evidence="7" type="ORF">MCOS_LOCUS7433</name>
</gene>
<sequence length="325" mass="36307">MDKDLSNGVTRATLRMQPWRESDLNVLLYSSYTILIHLCEVDGHVPFSYSAVVLAIEILKLLLSIGMFLIEIRREQKQSDVSGPYFDCLGNRLRREFGASESAPHSSTMDIKLVVLPFAIPAILYTITNNLGIAIQMEMDPATYQVLGNFKVLSTAILFRLIIQRLTNFDSNANTSSSVLHITLKGIFMISIYCTVSGLASVYTEYVLKRRVNMSLNVQNATLYVFGIVVNGLLYVFQEGLNKGTFNIFLGFSVYTWILVVTQAISGIFMGFVMKYANNILRLFIISSAMVVTTILSILIFNLVVKTSFLISASTVVAALFLYNM</sequence>
<keyword evidence="2" id="KW-0813">Transport</keyword>
<evidence type="ECO:0000256" key="6">
    <source>
        <dbReference type="SAM" id="Phobius"/>
    </source>
</evidence>
<feature type="transmembrane region" description="Helical" evidence="6">
    <location>
        <begin position="220"/>
        <end position="237"/>
    </location>
</feature>
<evidence type="ECO:0000256" key="2">
    <source>
        <dbReference type="ARBA" id="ARBA00022597"/>
    </source>
</evidence>
<organism evidence="7 8">
    <name type="scientific">Mesocestoides corti</name>
    <name type="common">Flatworm</name>
    <dbReference type="NCBI Taxonomy" id="53468"/>
    <lineage>
        <taxon>Eukaryota</taxon>
        <taxon>Metazoa</taxon>
        <taxon>Spiralia</taxon>
        <taxon>Lophotrochozoa</taxon>
        <taxon>Platyhelminthes</taxon>
        <taxon>Cestoda</taxon>
        <taxon>Eucestoda</taxon>
        <taxon>Cyclophyllidea</taxon>
        <taxon>Mesocestoididae</taxon>
        <taxon>Mesocestoides</taxon>
    </lineage>
</organism>